<accession>A0A4P9Y5E0</accession>
<sequence length="161" mass="18009">MSSPATATTAQSFLLLIHAIPLLSLPLSPLPLLVSLGIPFLVLMSLAATVLVTRRLAILDAEATVTECLLLRESARTVGDPHVLREIERHTLAKGKFPFKALPLVNKRWVIREWCIVNRVSLSMVTHEVLEVDYAINQEVYDPFSYVAIPQAITPPYRKYH</sequence>
<feature type="transmembrane region" description="Helical" evidence="1">
    <location>
        <begin position="29"/>
        <end position="52"/>
    </location>
</feature>
<protein>
    <submittedName>
        <fullName evidence="2">Uncharacterized protein</fullName>
    </submittedName>
</protein>
<reference evidence="3" key="1">
    <citation type="journal article" date="2018" name="Nat. Microbiol.">
        <title>Leveraging single-cell genomics to expand the fungal tree of life.</title>
        <authorList>
            <person name="Ahrendt S.R."/>
            <person name="Quandt C.A."/>
            <person name="Ciobanu D."/>
            <person name="Clum A."/>
            <person name="Salamov A."/>
            <person name="Andreopoulos B."/>
            <person name="Cheng J.F."/>
            <person name="Woyke T."/>
            <person name="Pelin A."/>
            <person name="Henrissat B."/>
            <person name="Reynolds N.K."/>
            <person name="Benny G.L."/>
            <person name="Smith M.E."/>
            <person name="James T.Y."/>
            <person name="Grigoriev I.V."/>
        </authorList>
    </citation>
    <scope>NUCLEOTIDE SEQUENCE [LARGE SCALE GENOMIC DNA]</scope>
</reference>
<keyword evidence="1" id="KW-0472">Membrane</keyword>
<dbReference type="Proteomes" id="UP000267251">
    <property type="component" value="Unassembled WGS sequence"/>
</dbReference>
<name>A0A4P9Y5E0_9FUNG</name>
<proteinExistence type="predicted"/>
<keyword evidence="3" id="KW-1185">Reference proteome</keyword>
<dbReference type="OrthoDB" id="10633112at2759"/>
<dbReference type="AlphaFoldDB" id="A0A4P9Y5E0"/>
<gene>
    <name evidence="2" type="ORF">BJ684DRAFT_15480</name>
</gene>
<keyword evidence="1" id="KW-1133">Transmembrane helix</keyword>
<evidence type="ECO:0000256" key="1">
    <source>
        <dbReference type="SAM" id="Phobius"/>
    </source>
</evidence>
<dbReference type="EMBL" id="KZ987872">
    <property type="protein sequence ID" value="RKP14187.1"/>
    <property type="molecule type" value="Genomic_DNA"/>
</dbReference>
<keyword evidence="1" id="KW-0812">Transmembrane</keyword>
<evidence type="ECO:0000313" key="2">
    <source>
        <dbReference type="EMBL" id="RKP14187.1"/>
    </source>
</evidence>
<organism evidence="2 3">
    <name type="scientific">Piptocephalis cylindrospora</name>
    <dbReference type="NCBI Taxonomy" id="1907219"/>
    <lineage>
        <taxon>Eukaryota</taxon>
        <taxon>Fungi</taxon>
        <taxon>Fungi incertae sedis</taxon>
        <taxon>Zoopagomycota</taxon>
        <taxon>Zoopagomycotina</taxon>
        <taxon>Zoopagomycetes</taxon>
        <taxon>Zoopagales</taxon>
        <taxon>Piptocephalidaceae</taxon>
        <taxon>Piptocephalis</taxon>
    </lineage>
</organism>
<evidence type="ECO:0000313" key="3">
    <source>
        <dbReference type="Proteomes" id="UP000267251"/>
    </source>
</evidence>